<evidence type="ECO:0000313" key="2">
    <source>
        <dbReference type="Proteomes" id="UP000887013"/>
    </source>
</evidence>
<gene>
    <name evidence="1" type="ORF">NPIL_195091</name>
</gene>
<reference evidence="1" key="1">
    <citation type="submission" date="2020-08" db="EMBL/GenBank/DDBJ databases">
        <title>Multicomponent nature underlies the extraordinary mechanical properties of spider dragline silk.</title>
        <authorList>
            <person name="Kono N."/>
            <person name="Nakamura H."/>
            <person name="Mori M."/>
            <person name="Yoshida Y."/>
            <person name="Ohtoshi R."/>
            <person name="Malay A.D."/>
            <person name="Moran D.A.P."/>
            <person name="Tomita M."/>
            <person name="Numata K."/>
            <person name="Arakawa K."/>
        </authorList>
    </citation>
    <scope>NUCLEOTIDE SEQUENCE</scope>
</reference>
<dbReference type="AlphaFoldDB" id="A0A8X6PMB1"/>
<sequence>MSDTSPFKEAAKGKAMARVFHPLASITIVNCVLYTCQDVFSSYFKSLERLEKDINAPLGSSGPFDICSFEPSISLFTFTNASLSSKFHETSFQDFLLSSKL</sequence>
<dbReference type="EMBL" id="BMAW01117234">
    <property type="protein sequence ID" value="GFT74109.1"/>
    <property type="molecule type" value="Genomic_DNA"/>
</dbReference>
<accession>A0A8X6PMB1</accession>
<dbReference type="Proteomes" id="UP000887013">
    <property type="component" value="Unassembled WGS sequence"/>
</dbReference>
<protein>
    <submittedName>
        <fullName evidence="1">Uncharacterized protein</fullName>
    </submittedName>
</protein>
<keyword evidence="2" id="KW-1185">Reference proteome</keyword>
<name>A0A8X6PMB1_NEPPI</name>
<comment type="caution">
    <text evidence="1">The sequence shown here is derived from an EMBL/GenBank/DDBJ whole genome shotgun (WGS) entry which is preliminary data.</text>
</comment>
<proteinExistence type="predicted"/>
<evidence type="ECO:0000313" key="1">
    <source>
        <dbReference type="EMBL" id="GFT74109.1"/>
    </source>
</evidence>
<organism evidence="1 2">
    <name type="scientific">Nephila pilipes</name>
    <name type="common">Giant wood spider</name>
    <name type="synonym">Nephila maculata</name>
    <dbReference type="NCBI Taxonomy" id="299642"/>
    <lineage>
        <taxon>Eukaryota</taxon>
        <taxon>Metazoa</taxon>
        <taxon>Ecdysozoa</taxon>
        <taxon>Arthropoda</taxon>
        <taxon>Chelicerata</taxon>
        <taxon>Arachnida</taxon>
        <taxon>Araneae</taxon>
        <taxon>Araneomorphae</taxon>
        <taxon>Entelegynae</taxon>
        <taxon>Araneoidea</taxon>
        <taxon>Nephilidae</taxon>
        <taxon>Nephila</taxon>
    </lineage>
</organism>